<protein>
    <recommendedName>
        <fullName evidence="3">NmrA-like domain-containing protein</fullName>
    </recommendedName>
</protein>
<name>A0AAE8MN18_9PEZI</name>
<dbReference type="Gene3D" id="3.90.25.10">
    <property type="entry name" value="UDP-galactose 4-epimerase, domain 1"/>
    <property type="match status" value="1"/>
</dbReference>
<dbReference type="SUPFAM" id="SSF51735">
    <property type="entry name" value="NAD(P)-binding Rossmann-fold domains"/>
    <property type="match status" value="1"/>
</dbReference>
<evidence type="ECO:0000256" key="1">
    <source>
        <dbReference type="ARBA" id="ARBA00022857"/>
    </source>
</evidence>
<evidence type="ECO:0000313" key="4">
    <source>
        <dbReference type="EMBL" id="SPN96511.1"/>
    </source>
</evidence>
<evidence type="ECO:0000259" key="3">
    <source>
        <dbReference type="Pfam" id="PF05368"/>
    </source>
</evidence>
<evidence type="ECO:0000313" key="5">
    <source>
        <dbReference type="Proteomes" id="UP001187682"/>
    </source>
</evidence>
<evidence type="ECO:0000256" key="2">
    <source>
        <dbReference type="ARBA" id="ARBA00023002"/>
    </source>
</evidence>
<dbReference type="InterPro" id="IPR051609">
    <property type="entry name" value="NmrA/Isoflavone_reductase-like"/>
</dbReference>
<dbReference type="PANTHER" id="PTHR47706:SF9">
    <property type="entry name" value="NMRA-LIKE DOMAIN-CONTAINING PROTEIN-RELATED"/>
    <property type="match status" value="1"/>
</dbReference>
<dbReference type="CDD" id="cd05259">
    <property type="entry name" value="PCBER_SDR_a"/>
    <property type="match status" value="1"/>
</dbReference>
<comment type="caution">
    <text evidence="4">The sequence shown here is derived from an EMBL/GenBank/DDBJ whole genome shotgun (WGS) entry which is preliminary data.</text>
</comment>
<keyword evidence="1" id="KW-0521">NADP</keyword>
<dbReference type="AlphaFoldDB" id="A0AAE8MN18"/>
<dbReference type="Pfam" id="PF05368">
    <property type="entry name" value="NmrA"/>
    <property type="match status" value="1"/>
</dbReference>
<keyword evidence="2" id="KW-0560">Oxidoreductase</keyword>
<dbReference type="InterPro" id="IPR008030">
    <property type="entry name" value="NmrA-like"/>
</dbReference>
<dbReference type="PANTHER" id="PTHR47706">
    <property type="entry name" value="NMRA-LIKE FAMILY PROTEIN"/>
    <property type="match status" value="1"/>
</dbReference>
<dbReference type="EMBL" id="ONZQ02000001">
    <property type="protein sequence ID" value="SPN96511.1"/>
    <property type="molecule type" value="Genomic_DNA"/>
</dbReference>
<organism evidence="4 5">
    <name type="scientific">Cephalotrichum gorgonifer</name>
    <dbReference type="NCBI Taxonomy" id="2041049"/>
    <lineage>
        <taxon>Eukaryota</taxon>
        <taxon>Fungi</taxon>
        <taxon>Dikarya</taxon>
        <taxon>Ascomycota</taxon>
        <taxon>Pezizomycotina</taxon>
        <taxon>Sordariomycetes</taxon>
        <taxon>Hypocreomycetidae</taxon>
        <taxon>Microascales</taxon>
        <taxon>Microascaceae</taxon>
        <taxon>Cephalotrichum</taxon>
    </lineage>
</organism>
<dbReference type="InterPro" id="IPR045312">
    <property type="entry name" value="PCBER-like"/>
</dbReference>
<dbReference type="Gene3D" id="3.40.50.720">
    <property type="entry name" value="NAD(P)-binding Rossmann-like Domain"/>
    <property type="match status" value="1"/>
</dbReference>
<dbReference type="InterPro" id="IPR036291">
    <property type="entry name" value="NAD(P)-bd_dom_sf"/>
</dbReference>
<feature type="domain" description="NmrA-like" evidence="3">
    <location>
        <begin position="6"/>
        <end position="244"/>
    </location>
</feature>
<gene>
    <name evidence="4" type="ORF">DNG_00039</name>
</gene>
<dbReference type="GO" id="GO:0016491">
    <property type="term" value="F:oxidoreductase activity"/>
    <property type="evidence" value="ECO:0007669"/>
    <property type="project" value="UniProtKB-KW"/>
</dbReference>
<proteinExistence type="predicted"/>
<reference evidence="4" key="1">
    <citation type="submission" date="2018-03" db="EMBL/GenBank/DDBJ databases">
        <authorList>
            <person name="Guldener U."/>
        </authorList>
    </citation>
    <scope>NUCLEOTIDE SEQUENCE</scope>
</reference>
<dbReference type="Proteomes" id="UP001187682">
    <property type="component" value="Unassembled WGS sequence"/>
</dbReference>
<keyword evidence="5" id="KW-1185">Reference proteome</keyword>
<sequence length="326" mass="36237">MAAVMKTVALVGASGNLGSAVQDYFLAQGDSPLKISVLTRHDSNARFSTAVQVIRTDYSPASLEQSLRGQDVVFMFLPPESTVPHERVIDAAVRAGVKRFFPSEYGVRSYHPDFAEGVPITKKKRSIVKYLERTQDAMSWTGLICNPWVDHCVVDGLLGFDLKNKEARIYNGGDVPVSMGPRQLTAQAMYTLLTNPERFEEARNQYIHIASYTVTQNEILAVVERLTGEKLKVINVTSEETLPQALEEVKRGKNRGLAAQVQAILYGQDAQGELLGDFRPLGIWHEKLNLLPTTLEQDLRGPLAGNWKGILHWQPEELPDYSITSS</sequence>
<accession>A0AAE8MN18</accession>